<sequence length="91" mass="9962">MFLRDLQFNLSSMYDFAEVMNISLFQSSGQQFGVDDFIPPYLAPTTSGPVVLKGVNYASGGAGILNHTGYIFIKTIKWMASSTTLQTQGKT</sequence>
<reference evidence="1" key="1">
    <citation type="submission" date="2021-01" db="UniProtKB">
        <authorList>
            <consortium name="EnsemblPlants"/>
        </authorList>
    </citation>
    <scope>IDENTIFICATION</scope>
</reference>
<dbReference type="EnsemblPlants" id="Kaladp0024s0367.1.v1.1">
    <property type="protein sequence ID" value="Kaladp0024s0367.1.v1.1"/>
    <property type="gene ID" value="Kaladp0024s0367.v1.1"/>
</dbReference>
<accession>A0A7N0ZSF7</accession>
<name>A0A7N0ZSF7_KALFE</name>
<dbReference type="Gramene" id="Kaladp0024s0367.1.v1.1">
    <property type="protein sequence ID" value="Kaladp0024s0367.1.v1.1"/>
    <property type="gene ID" value="Kaladp0024s0367.v1.1"/>
</dbReference>
<dbReference type="InterPro" id="IPR036514">
    <property type="entry name" value="SGNH_hydro_sf"/>
</dbReference>
<dbReference type="Proteomes" id="UP000594263">
    <property type="component" value="Unplaced"/>
</dbReference>
<dbReference type="Gene3D" id="3.40.50.1110">
    <property type="entry name" value="SGNH hydrolase"/>
    <property type="match status" value="1"/>
</dbReference>
<evidence type="ECO:0000313" key="2">
    <source>
        <dbReference type="Proteomes" id="UP000594263"/>
    </source>
</evidence>
<evidence type="ECO:0000313" key="1">
    <source>
        <dbReference type="EnsemblPlants" id="Kaladp0024s0367.1.v1.1"/>
    </source>
</evidence>
<protein>
    <submittedName>
        <fullName evidence="1">Uncharacterized protein</fullName>
    </submittedName>
</protein>
<proteinExistence type="predicted"/>
<keyword evidence="2" id="KW-1185">Reference proteome</keyword>
<organism evidence="1 2">
    <name type="scientific">Kalanchoe fedtschenkoi</name>
    <name type="common">Lavender scallops</name>
    <name type="synonym">South American air plant</name>
    <dbReference type="NCBI Taxonomy" id="63787"/>
    <lineage>
        <taxon>Eukaryota</taxon>
        <taxon>Viridiplantae</taxon>
        <taxon>Streptophyta</taxon>
        <taxon>Embryophyta</taxon>
        <taxon>Tracheophyta</taxon>
        <taxon>Spermatophyta</taxon>
        <taxon>Magnoliopsida</taxon>
        <taxon>eudicotyledons</taxon>
        <taxon>Gunneridae</taxon>
        <taxon>Pentapetalae</taxon>
        <taxon>Saxifragales</taxon>
        <taxon>Crassulaceae</taxon>
        <taxon>Kalanchoe</taxon>
    </lineage>
</organism>
<dbReference type="AlphaFoldDB" id="A0A7N0ZSF7"/>